<dbReference type="AlphaFoldDB" id="A0A2G8KAB6"/>
<feature type="region of interest" description="Disordered" evidence="1">
    <location>
        <begin position="173"/>
        <end position="208"/>
    </location>
</feature>
<keyword evidence="2" id="KW-0675">Receptor</keyword>
<dbReference type="InterPro" id="IPR017025">
    <property type="entry name" value="Cancer-assoc_antigen_RCAS1"/>
</dbReference>
<proteinExistence type="predicted"/>
<dbReference type="PANTHER" id="PTHR15208:SF2">
    <property type="entry name" value="RECEPTOR-BINDING CANCER ANTIGEN EXPRESSED ON SISO CELLS"/>
    <property type="match status" value="1"/>
</dbReference>
<protein>
    <submittedName>
        <fullName evidence="2">Putative receptor-binding cancer antigen expressed on SiSo cells-like</fullName>
    </submittedName>
</protein>
<dbReference type="STRING" id="307972.A0A2G8KAB6"/>
<name>A0A2G8KAB6_STIJA</name>
<dbReference type="OrthoDB" id="10017216at2759"/>
<accession>A0A2G8KAB6</accession>
<sequence length="208" mass="23325">MAMRFNKWILCSCLAAFFGLLKSIIFRKSSKEKLDLPITKRQGPDGQEDSTEQEEELQNWETWDDDGGGLTGVRVDPAQDSQQETEMEPDFFADMTPSFKKAALIRKKTATSAARYPSSSTGLQTKYSLGVDDTANLSGELAAWTESTGGWEDEAEDDDLGIDADSFLKEKKEAERQRRLAEQQRKKAEREAQRNSQRGSSKLAVKLT</sequence>
<dbReference type="PIRSF" id="PIRSF034247">
    <property type="entry name" value="RCAS1"/>
    <property type="match status" value="1"/>
</dbReference>
<reference evidence="2 3" key="1">
    <citation type="journal article" date="2017" name="PLoS Biol.">
        <title>The sea cucumber genome provides insights into morphological evolution and visceral regeneration.</title>
        <authorList>
            <person name="Zhang X."/>
            <person name="Sun L."/>
            <person name="Yuan J."/>
            <person name="Sun Y."/>
            <person name="Gao Y."/>
            <person name="Zhang L."/>
            <person name="Li S."/>
            <person name="Dai H."/>
            <person name="Hamel J.F."/>
            <person name="Liu C."/>
            <person name="Yu Y."/>
            <person name="Liu S."/>
            <person name="Lin W."/>
            <person name="Guo K."/>
            <person name="Jin S."/>
            <person name="Xu P."/>
            <person name="Storey K.B."/>
            <person name="Huan P."/>
            <person name="Zhang T."/>
            <person name="Zhou Y."/>
            <person name="Zhang J."/>
            <person name="Lin C."/>
            <person name="Li X."/>
            <person name="Xing L."/>
            <person name="Huo D."/>
            <person name="Sun M."/>
            <person name="Wang L."/>
            <person name="Mercier A."/>
            <person name="Li F."/>
            <person name="Yang H."/>
            <person name="Xiang J."/>
        </authorList>
    </citation>
    <scope>NUCLEOTIDE SEQUENCE [LARGE SCALE GENOMIC DNA]</scope>
    <source>
        <strain evidence="2">Shaxun</strain>
        <tissue evidence="2">Muscle</tissue>
    </source>
</reference>
<gene>
    <name evidence="2" type="ORF">BSL78_18203</name>
</gene>
<evidence type="ECO:0000313" key="3">
    <source>
        <dbReference type="Proteomes" id="UP000230750"/>
    </source>
</evidence>
<evidence type="ECO:0000256" key="1">
    <source>
        <dbReference type="SAM" id="MobiDB-lite"/>
    </source>
</evidence>
<feature type="compositionally biased region" description="Acidic residues" evidence="1">
    <location>
        <begin position="46"/>
        <end position="67"/>
    </location>
</feature>
<dbReference type="GO" id="GO:0030141">
    <property type="term" value="C:secretory granule"/>
    <property type="evidence" value="ECO:0007669"/>
    <property type="project" value="TreeGrafter"/>
</dbReference>
<evidence type="ECO:0000313" key="2">
    <source>
        <dbReference type="EMBL" id="PIK44944.1"/>
    </source>
</evidence>
<dbReference type="PANTHER" id="PTHR15208">
    <property type="entry name" value="RECEPTOR-BINDING CANCER ANTIGEN EXPRESSED ON SISO CELLS CANCER ASSOCIATED SURFACE ANTIGEN RCAS1 ESTROGEN RECEPTOR-BINDING FRAGMENT- ASSOCIATED GENE 9 PROTEIN"/>
    <property type="match status" value="1"/>
</dbReference>
<comment type="caution">
    <text evidence="2">The sequence shown here is derived from an EMBL/GenBank/DDBJ whole genome shotgun (WGS) entry which is preliminary data.</text>
</comment>
<dbReference type="Proteomes" id="UP000230750">
    <property type="component" value="Unassembled WGS sequence"/>
</dbReference>
<feature type="region of interest" description="Disordered" evidence="1">
    <location>
        <begin position="37"/>
        <end position="69"/>
    </location>
</feature>
<feature type="compositionally biased region" description="Basic and acidic residues" evidence="1">
    <location>
        <begin position="173"/>
        <end position="193"/>
    </location>
</feature>
<organism evidence="2 3">
    <name type="scientific">Stichopus japonicus</name>
    <name type="common">Sea cucumber</name>
    <dbReference type="NCBI Taxonomy" id="307972"/>
    <lineage>
        <taxon>Eukaryota</taxon>
        <taxon>Metazoa</taxon>
        <taxon>Echinodermata</taxon>
        <taxon>Eleutherozoa</taxon>
        <taxon>Echinozoa</taxon>
        <taxon>Holothuroidea</taxon>
        <taxon>Aspidochirotacea</taxon>
        <taxon>Aspidochirotida</taxon>
        <taxon>Stichopodidae</taxon>
        <taxon>Apostichopus</taxon>
    </lineage>
</organism>
<keyword evidence="3" id="KW-1185">Reference proteome</keyword>
<dbReference type="EMBL" id="MRZV01000743">
    <property type="protein sequence ID" value="PIK44944.1"/>
    <property type="molecule type" value="Genomic_DNA"/>
</dbReference>